<dbReference type="InterPro" id="IPR012328">
    <property type="entry name" value="Chalcone/stilbene_synt_C"/>
</dbReference>
<evidence type="ECO:0000259" key="2">
    <source>
        <dbReference type="Pfam" id="PF02797"/>
    </source>
</evidence>
<dbReference type="PANTHER" id="PTHR11877:SF108">
    <property type="entry name" value="POLYKETIDE SYNTHASE, TYPE III, THIOLASE-LIKE PROTEIN-RELATED"/>
    <property type="match status" value="1"/>
</dbReference>
<name>A0AAD3SCT2_NEPGR</name>
<dbReference type="InterPro" id="IPR016039">
    <property type="entry name" value="Thiolase-like"/>
</dbReference>
<feature type="domain" description="Chalcone/stilbene synthase C-terminal" evidence="2">
    <location>
        <begin position="2"/>
        <end position="135"/>
    </location>
</feature>
<dbReference type="InterPro" id="IPR011141">
    <property type="entry name" value="Polyketide_synthase_type-III"/>
</dbReference>
<keyword evidence="4" id="KW-1185">Reference proteome</keyword>
<sequence length="138" mass="15192">MALHLREEGLTFHLSKDVPNVIGKNIEKIMIEAFNPLGINDWNSLFYITHPGGRAILDAVESKLGLSKDKMMASRHVLSEYGNLTGACVLFILDEMRKKSVVEGKSTTGRGSEWGVLFGFGPGLTIETIVLRSFPLNS</sequence>
<comment type="caution">
    <text evidence="3">The sequence shown here is derived from an EMBL/GenBank/DDBJ whole genome shotgun (WGS) entry which is preliminary data.</text>
</comment>
<dbReference type="FunFam" id="3.40.47.10:FF:000014">
    <property type="entry name" value="Chalcone synthase 1"/>
    <property type="match status" value="1"/>
</dbReference>
<evidence type="ECO:0000256" key="1">
    <source>
        <dbReference type="ARBA" id="ARBA00005531"/>
    </source>
</evidence>
<dbReference type="Proteomes" id="UP001279734">
    <property type="component" value="Unassembled WGS sequence"/>
</dbReference>
<organism evidence="3 4">
    <name type="scientific">Nepenthes gracilis</name>
    <name type="common">Slender pitcher plant</name>
    <dbReference type="NCBI Taxonomy" id="150966"/>
    <lineage>
        <taxon>Eukaryota</taxon>
        <taxon>Viridiplantae</taxon>
        <taxon>Streptophyta</taxon>
        <taxon>Embryophyta</taxon>
        <taxon>Tracheophyta</taxon>
        <taxon>Spermatophyta</taxon>
        <taxon>Magnoliopsida</taxon>
        <taxon>eudicotyledons</taxon>
        <taxon>Gunneridae</taxon>
        <taxon>Pentapetalae</taxon>
        <taxon>Caryophyllales</taxon>
        <taxon>Nepenthaceae</taxon>
        <taxon>Nepenthes</taxon>
    </lineage>
</organism>
<dbReference type="Pfam" id="PF02797">
    <property type="entry name" value="Chal_sti_synt_C"/>
    <property type="match status" value="1"/>
</dbReference>
<evidence type="ECO:0000313" key="3">
    <source>
        <dbReference type="EMBL" id="GMH08855.1"/>
    </source>
</evidence>
<evidence type="ECO:0000313" key="4">
    <source>
        <dbReference type="Proteomes" id="UP001279734"/>
    </source>
</evidence>
<dbReference type="GO" id="GO:0030639">
    <property type="term" value="P:polyketide biosynthetic process"/>
    <property type="evidence" value="ECO:0007669"/>
    <property type="project" value="TreeGrafter"/>
</dbReference>
<proteinExistence type="inferred from homology"/>
<dbReference type="EMBL" id="BSYO01000008">
    <property type="protein sequence ID" value="GMH08855.1"/>
    <property type="molecule type" value="Genomic_DNA"/>
</dbReference>
<accession>A0AAD3SCT2</accession>
<dbReference type="Gene3D" id="3.40.47.10">
    <property type="match status" value="1"/>
</dbReference>
<gene>
    <name evidence="3" type="ORF">Nepgr_010695</name>
</gene>
<dbReference type="AlphaFoldDB" id="A0AAD3SCT2"/>
<dbReference type="PANTHER" id="PTHR11877">
    <property type="entry name" value="HYDROXYMETHYLGLUTARYL-COA SYNTHASE"/>
    <property type="match status" value="1"/>
</dbReference>
<dbReference type="GO" id="GO:0016747">
    <property type="term" value="F:acyltransferase activity, transferring groups other than amino-acyl groups"/>
    <property type="evidence" value="ECO:0007669"/>
    <property type="project" value="InterPro"/>
</dbReference>
<reference evidence="3" key="1">
    <citation type="submission" date="2023-05" db="EMBL/GenBank/DDBJ databases">
        <title>Nepenthes gracilis genome sequencing.</title>
        <authorList>
            <person name="Fukushima K."/>
        </authorList>
    </citation>
    <scope>NUCLEOTIDE SEQUENCE</scope>
    <source>
        <strain evidence="3">SING2019-196</strain>
    </source>
</reference>
<comment type="similarity">
    <text evidence="1">Belongs to the thiolase-like superfamily. Chalcone/stilbene synthases family.</text>
</comment>
<dbReference type="SUPFAM" id="SSF53901">
    <property type="entry name" value="Thiolase-like"/>
    <property type="match status" value="1"/>
</dbReference>
<protein>
    <recommendedName>
        <fullName evidence="2">Chalcone/stilbene synthase C-terminal domain-containing protein</fullName>
    </recommendedName>
</protein>